<dbReference type="InterPro" id="IPR013154">
    <property type="entry name" value="ADH-like_N"/>
</dbReference>
<accession>M2QSZ4</accession>
<proteinExistence type="predicted"/>
<dbReference type="SUPFAM" id="SSF51735">
    <property type="entry name" value="NAD(P)-binding Rossmann-fold domains"/>
    <property type="match status" value="1"/>
</dbReference>
<evidence type="ECO:0000313" key="2">
    <source>
        <dbReference type="EMBL" id="EMD40158.1"/>
    </source>
</evidence>
<dbReference type="EMBL" id="KB445793">
    <property type="protein sequence ID" value="EMD40158.1"/>
    <property type="molecule type" value="Genomic_DNA"/>
</dbReference>
<evidence type="ECO:0000259" key="1">
    <source>
        <dbReference type="SMART" id="SM00829"/>
    </source>
</evidence>
<dbReference type="PANTHER" id="PTHR45348:SF2">
    <property type="entry name" value="ZINC-TYPE ALCOHOL DEHYDROGENASE-LIKE PROTEIN C2E1P3.01"/>
    <property type="match status" value="1"/>
</dbReference>
<dbReference type="SMART" id="SM00829">
    <property type="entry name" value="PKS_ER"/>
    <property type="match status" value="1"/>
</dbReference>
<dbReference type="Pfam" id="PF00107">
    <property type="entry name" value="ADH_zinc_N"/>
    <property type="match status" value="1"/>
</dbReference>
<dbReference type="PANTHER" id="PTHR45348">
    <property type="entry name" value="HYPOTHETICAL OXIDOREDUCTASE (EUROFUNG)"/>
    <property type="match status" value="1"/>
</dbReference>
<dbReference type="InterPro" id="IPR020843">
    <property type="entry name" value="ER"/>
</dbReference>
<keyword evidence="3" id="KW-1185">Reference proteome</keyword>
<dbReference type="InterPro" id="IPR047122">
    <property type="entry name" value="Trans-enoyl_RdTase-like"/>
</dbReference>
<feature type="domain" description="Enoyl reductase (ER)" evidence="1">
    <location>
        <begin position="15"/>
        <end position="352"/>
    </location>
</feature>
<dbReference type="AlphaFoldDB" id="M2QSZ4"/>
<dbReference type="Gene3D" id="3.40.50.720">
    <property type="entry name" value="NAD(P)-binding Rossmann-like Domain"/>
    <property type="match status" value="1"/>
</dbReference>
<gene>
    <name evidence="2" type="ORF">CERSUDRAFT_46554</name>
</gene>
<dbReference type="OrthoDB" id="3233595at2759"/>
<dbReference type="GO" id="GO:0016651">
    <property type="term" value="F:oxidoreductase activity, acting on NAD(P)H"/>
    <property type="evidence" value="ECO:0007669"/>
    <property type="project" value="InterPro"/>
</dbReference>
<dbReference type="CDD" id="cd08249">
    <property type="entry name" value="enoyl_reductase_like"/>
    <property type="match status" value="1"/>
</dbReference>
<dbReference type="STRING" id="914234.M2QSZ4"/>
<evidence type="ECO:0000313" key="3">
    <source>
        <dbReference type="Proteomes" id="UP000016930"/>
    </source>
</evidence>
<dbReference type="SUPFAM" id="SSF50129">
    <property type="entry name" value="GroES-like"/>
    <property type="match status" value="1"/>
</dbReference>
<name>M2QSZ4_CERS8</name>
<protein>
    <recommendedName>
        <fullName evidence="1">Enoyl reductase (ER) domain-containing protein</fullName>
    </recommendedName>
</protein>
<reference evidence="2 3" key="1">
    <citation type="journal article" date="2012" name="Proc. Natl. Acad. Sci. U.S.A.">
        <title>Comparative genomics of Ceriporiopsis subvermispora and Phanerochaete chrysosporium provide insight into selective ligninolysis.</title>
        <authorList>
            <person name="Fernandez-Fueyo E."/>
            <person name="Ruiz-Duenas F.J."/>
            <person name="Ferreira P."/>
            <person name="Floudas D."/>
            <person name="Hibbett D.S."/>
            <person name="Canessa P."/>
            <person name="Larrondo L.F."/>
            <person name="James T.Y."/>
            <person name="Seelenfreund D."/>
            <person name="Lobos S."/>
            <person name="Polanco R."/>
            <person name="Tello M."/>
            <person name="Honda Y."/>
            <person name="Watanabe T."/>
            <person name="Watanabe T."/>
            <person name="Ryu J.S."/>
            <person name="Kubicek C.P."/>
            <person name="Schmoll M."/>
            <person name="Gaskell J."/>
            <person name="Hammel K.E."/>
            <person name="St John F.J."/>
            <person name="Vanden Wymelenberg A."/>
            <person name="Sabat G."/>
            <person name="Splinter BonDurant S."/>
            <person name="Syed K."/>
            <person name="Yadav J.S."/>
            <person name="Doddapaneni H."/>
            <person name="Subramanian V."/>
            <person name="Lavin J.L."/>
            <person name="Oguiza J.A."/>
            <person name="Perez G."/>
            <person name="Pisabarro A.G."/>
            <person name="Ramirez L."/>
            <person name="Santoyo F."/>
            <person name="Master E."/>
            <person name="Coutinho P.M."/>
            <person name="Henrissat B."/>
            <person name="Lombard V."/>
            <person name="Magnuson J.K."/>
            <person name="Kuees U."/>
            <person name="Hori C."/>
            <person name="Igarashi K."/>
            <person name="Samejima M."/>
            <person name="Held B.W."/>
            <person name="Barry K.W."/>
            <person name="LaButti K.M."/>
            <person name="Lapidus A."/>
            <person name="Lindquist E.A."/>
            <person name="Lucas S.M."/>
            <person name="Riley R."/>
            <person name="Salamov A.A."/>
            <person name="Hoffmeister D."/>
            <person name="Schwenk D."/>
            <person name="Hadar Y."/>
            <person name="Yarden O."/>
            <person name="de Vries R.P."/>
            <person name="Wiebenga A."/>
            <person name="Stenlid J."/>
            <person name="Eastwood D."/>
            <person name="Grigoriev I.V."/>
            <person name="Berka R.M."/>
            <person name="Blanchette R.A."/>
            <person name="Kersten P."/>
            <person name="Martinez A.T."/>
            <person name="Vicuna R."/>
            <person name="Cullen D."/>
        </authorList>
    </citation>
    <scope>NUCLEOTIDE SEQUENCE [LARGE SCALE GENOMIC DNA]</scope>
    <source>
        <strain evidence="2 3">B</strain>
    </source>
</reference>
<dbReference type="Proteomes" id="UP000016930">
    <property type="component" value="Unassembled WGS sequence"/>
</dbReference>
<dbReference type="Pfam" id="PF08240">
    <property type="entry name" value="ADH_N"/>
    <property type="match status" value="1"/>
</dbReference>
<dbReference type="HOGENOM" id="CLU_026673_16_5_1"/>
<dbReference type="Gene3D" id="3.90.180.10">
    <property type="entry name" value="Medium-chain alcohol dehydrogenases, catalytic domain"/>
    <property type="match status" value="1"/>
</dbReference>
<sequence>MPSQQKALILRSKQGEFALEDIPVPAPGPHQILVKVEAAALNPLDWKIQAFGVMRETYPAILGFDGAGVVEAVGAEVQDLVKGDRILFQGGHDNNSSTFQQYVLLPAGVSAKVFPSTVTYDEAASIPVGLSAAALGLFSHYAPSGSAKLYPPWEEGGRGKYVNQPIVILGGASSVGHYGTPVVSSIQLAELAGFSPIITTASPRNADLLKSLGATHVLDRSLTADALGVEVAKITSQPFEVVFDAVGLPATQNSAFDILAQEGQLVTVRQDAVGEAKKAVHPGKRVIQVYGSLAVPYHHKAAASLCAALSSLLEEGAIKPMRVEVLPGGLAGIVSGLERLKDNQVSAAKLVVRPHETR</sequence>
<dbReference type="InterPro" id="IPR036291">
    <property type="entry name" value="NAD(P)-bd_dom_sf"/>
</dbReference>
<dbReference type="InterPro" id="IPR013149">
    <property type="entry name" value="ADH-like_C"/>
</dbReference>
<organism evidence="2 3">
    <name type="scientific">Ceriporiopsis subvermispora (strain B)</name>
    <name type="common">White-rot fungus</name>
    <name type="synonym">Gelatoporia subvermispora</name>
    <dbReference type="NCBI Taxonomy" id="914234"/>
    <lineage>
        <taxon>Eukaryota</taxon>
        <taxon>Fungi</taxon>
        <taxon>Dikarya</taxon>
        <taxon>Basidiomycota</taxon>
        <taxon>Agaricomycotina</taxon>
        <taxon>Agaricomycetes</taxon>
        <taxon>Polyporales</taxon>
        <taxon>Gelatoporiaceae</taxon>
        <taxon>Gelatoporia</taxon>
    </lineage>
</organism>
<dbReference type="InterPro" id="IPR011032">
    <property type="entry name" value="GroES-like_sf"/>
</dbReference>